<proteinExistence type="predicted"/>
<name>A0A0A9GTM7_ARUDO</name>
<reference evidence="1" key="2">
    <citation type="journal article" date="2015" name="Data Brief">
        <title>Shoot transcriptome of the giant reed, Arundo donax.</title>
        <authorList>
            <person name="Barrero R.A."/>
            <person name="Guerrero F.D."/>
            <person name="Moolhuijzen P."/>
            <person name="Goolsby J.A."/>
            <person name="Tidwell J."/>
            <person name="Bellgard S.E."/>
            <person name="Bellgard M.I."/>
        </authorList>
    </citation>
    <scope>NUCLEOTIDE SEQUENCE</scope>
    <source>
        <tissue evidence="1">Shoot tissue taken approximately 20 cm above the soil surface</tissue>
    </source>
</reference>
<accession>A0A0A9GTM7</accession>
<dbReference type="EMBL" id="GBRH01171985">
    <property type="protein sequence ID" value="JAE25911.1"/>
    <property type="molecule type" value="Transcribed_RNA"/>
</dbReference>
<protein>
    <submittedName>
        <fullName evidence="1">Uncharacterized protein</fullName>
    </submittedName>
</protein>
<evidence type="ECO:0000313" key="1">
    <source>
        <dbReference type="EMBL" id="JAE25911.1"/>
    </source>
</evidence>
<organism evidence="1">
    <name type="scientific">Arundo donax</name>
    <name type="common">Giant reed</name>
    <name type="synonym">Donax arundinaceus</name>
    <dbReference type="NCBI Taxonomy" id="35708"/>
    <lineage>
        <taxon>Eukaryota</taxon>
        <taxon>Viridiplantae</taxon>
        <taxon>Streptophyta</taxon>
        <taxon>Embryophyta</taxon>
        <taxon>Tracheophyta</taxon>
        <taxon>Spermatophyta</taxon>
        <taxon>Magnoliopsida</taxon>
        <taxon>Liliopsida</taxon>
        <taxon>Poales</taxon>
        <taxon>Poaceae</taxon>
        <taxon>PACMAD clade</taxon>
        <taxon>Arundinoideae</taxon>
        <taxon>Arundineae</taxon>
        <taxon>Arundo</taxon>
    </lineage>
</organism>
<reference evidence="1" key="1">
    <citation type="submission" date="2014-09" db="EMBL/GenBank/DDBJ databases">
        <authorList>
            <person name="Magalhaes I.L.F."/>
            <person name="Oliveira U."/>
            <person name="Santos F.R."/>
            <person name="Vidigal T.H.D.A."/>
            <person name="Brescovit A.D."/>
            <person name="Santos A.J."/>
        </authorList>
    </citation>
    <scope>NUCLEOTIDE SEQUENCE</scope>
    <source>
        <tissue evidence="1">Shoot tissue taken approximately 20 cm above the soil surface</tissue>
    </source>
</reference>
<sequence length="14" mass="1656">MKIFCSGNYFSKCQ</sequence>